<name>A0A7S1FKH9_9STRA</name>
<organism evidence="9">
    <name type="scientific">Corethron hystrix</name>
    <dbReference type="NCBI Taxonomy" id="216773"/>
    <lineage>
        <taxon>Eukaryota</taxon>
        <taxon>Sar</taxon>
        <taxon>Stramenopiles</taxon>
        <taxon>Ochrophyta</taxon>
        <taxon>Bacillariophyta</taxon>
        <taxon>Coscinodiscophyceae</taxon>
        <taxon>Corethrophycidae</taxon>
        <taxon>Corethrales</taxon>
        <taxon>Corethraceae</taxon>
        <taxon>Corethron</taxon>
    </lineage>
</organism>
<keyword evidence="4" id="KW-0031">Aminopeptidase</keyword>
<dbReference type="NCBIfam" id="NF002076">
    <property type="entry name" value="PRK00913.2-3"/>
    <property type="match status" value="1"/>
</dbReference>
<gene>
    <name evidence="9" type="ORF">CHYS00102_LOCUS1191</name>
</gene>
<feature type="domain" description="Cytosol aminopeptidase" evidence="8">
    <location>
        <begin position="515"/>
        <end position="522"/>
    </location>
</feature>
<proteinExistence type="inferred from homology"/>
<dbReference type="Pfam" id="PF02789">
    <property type="entry name" value="Peptidase_M17_N"/>
    <property type="match status" value="1"/>
</dbReference>
<sequence length="664" mass="70006">MFLKIFEVRVGTIRSECKAISLFTSAVLTPSHTSETTMRQSPSTGMRRPSAPPSASSATSSLAIALMFSSLRFTPARAFAGSSPAIRRTSAAFLRRPARLSHIIGRSASTRGIARSASTRGGDGDFSTWTFEEPCGRMDWTAGPDFDLQVTSELGSDAAASSSVVVVGMYGPPKPEEGEEKEGVDEGEKPLPDLAGLAASLDAELDGAIGALLVENRKDFKDGSATGSSLPVLRVVQNGMMRRIIVVGLGPAGASEEDAAASNGKLGAALAKVLKDEKAVESMVVSLPEGGSYDLVRISEQLYSGLYVDNRFRSGEKVVDVAKDLKTVTLVLPGTSEEIEKGAALALGVSMCKDIVNAPPNILNPKSLADTAQQIADSSDGTMTCKILNVEECEKRGMGSYLAVGRGAEVEPHFIHLTYKPKSGDVKRKVGIVGKGVTFDAGGYNIKTQMMELMKFDCGGSAAVLGAARTVAASHPEGVEVHFIVAACENLINGRAYRPSDILVASNGKTIEVLNTDAEGRLTMADALVYADKEVGAEKIVELSTLTGACMVALGDKLSGMWTHDDDLAAELEASSKASGDKTWRMPLPAEYEDQLKSKIADIQNLGGKYGGAITAALFLNHFVDKKKPFAHVDIAGPVWDATTGATGHGVKLLAGWIEKQGKE</sequence>
<reference evidence="9" key="1">
    <citation type="submission" date="2021-01" db="EMBL/GenBank/DDBJ databases">
        <authorList>
            <person name="Corre E."/>
            <person name="Pelletier E."/>
            <person name="Niang G."/>
            <person name="Scheremetjew M."/>
            <person name="Finn R."/>
            <person name="Kale V."/>
            <person name="Holt S."/>
            <person name="Cochrane G."/>
            <person name="Meng A."/>
            <person name="Brown T."/>
            <person name="Cohen L."/>
        </authorList>
    </citation>
    <scope>NUCLEOTIDE SEQUENCE</scope>
    <source>
        <strain evidence="9">308</strain>
    </source>
</reference>
<evidence type="ECO:0000256" key="4">
    <source>
        <dbReference type="ARBA" id="ARBA00022438"/>
    </source>
</evidence>
<dbReference type="CDD" id="cd00433">
    <property type="entry name" value="Peptidase_M17"/>
    <property type="match status" value="1"/>
</dbReference>
<evidence type="ECO:0000256" key="7">
    <source>
        <dbReference type="SAM" id="MobiDB-lite"/>
    </source>
</evidence>
<protein>
    <recommendedName>
        <fullName evidence="8">Cytosol aminopeptidase domain-containing protein</fullName>
    </recommendedName>
</protein>
<evidence type="ECO:0000313" key="9">
    <source>
        <dbReference type="EMBL" id="CAD8874028.1"/>
    </source>
</evidence>
<dbReference type="HAMAP" id="MF_00181">
    <property type="entry name" value="Cytosol_peptidase_M17"/>
    <property type="match status" value="1"/>
</dbReference>
<keyword evidence="5" id="KW-0645">Protease</keyword>
<feature type="region of interest" description="Disordered" evidence="7">
    <location>
        <begin position="31"/>
        <end position="57"/>
    </location>
</feature>
<comment type="catalytic activity">
    <reaction evidence="1">
        <text>Release of an N-terminal amino acid, Xaa-|-Yaa-, in which Xaa is preferably Leu, but may be other amino acids including Pro although not Arg or Lys, and Yaa may be Pro. Amino acid amides and methyl esters are also readily hydrolyzed, but rates on arylamides are exceedingly low.</text>
        <dbReference type="EC" id="3.4.11.1"/>
    </reaction>
</comment>
<evidence type="ECO:0000256" key="2">
    <source>
        <dbReference type="ARBA" id="ARBA00001585"/>
    </source>
</evidence>
<dbReference type="InterPro" id="IPR008283">
    <property type="entry name" value="Peptidase_M17_N"/>
</dbReference>
<dbReference type="InterPro" id="IPR000819">
    <property type="entry name" value="Peptidase_M17_C"/>
</dbReference>
<dbReference type="InterPro" id="IPR011356">
    <property type="entry name" value="Leucine_aapep/pepB"/>
</dbReference>
<dbReference type="Gene3D" id="3.40.220.10">
    <property type="entry name" value="Leucine Aminopeptidase, subunit E, domain 1"/>
    <property type="match status" value="1"/>
</dbReference>
<evidence type="ECO:0000256" key="3">
    <source>
        <dbReference type="ARBA" id="ARBA00009528"/>
    </source>
</evidence>
<dbReference type="GO" id="GO:0030145">
    <property type="term" value="F:manganese ion binding"/>
    <property type="evidence" value="ECO:0007669"/>
    <property type="project" value="InterPro"/>
</dbReference>
<dbReference type="GO" id="GO:0006508">
    <property type="term" value="P:proteolysis"/>
    <property type="evidence" value="ECO:0007669"/>
    <property type="project" value="UniProtKB-KW"/>
</dbReference>
<dbReference type="PRINTS" id="PR00481">
    <property type="entry name" value="LAMNOPPTDASE"/>
</dbReference>
<keyword evidence="6" id="KW-0378">Hydrolase</keyword>
<dbReference type="GO" id="GO:0070006">
    <property type="term" value="F:metalloaminopeptidase activity"/>
    <property type="evidence" value="ECO:0007669"/>
    <property type="project" value="InterPro"/>
</dbReference>
<comment type="catalytic activity">
    <reaction evidence="2">
        <text>Release of N-terminal proline from a peptide.</text>
        <dbReference type="EC" id="3.4.11.5"/>
    </reaction>
</comment>
<dbReference type="EMBL" id="HBFR01001882">
    <property type="protein sequence ID" value="CAD8874028.1"/>
    <property type="molecule type" value="Transcribed_RNA"/>
</dbReference>
<dbReference type="InterPro" id="IPR043472">
    <property type="entry name" value="Macro_dom-like"/>
</dbReference>
<feature type="compositionally biased region" description="Polar residues" evidence="7">
    <location>
        <begin position="31"/>
        <end position="44"/>
    </location>
</feature>
<dbReference type="AlphaFoldDB" id="A0A7S1FKH9"/>
<comment type="similarity">
    <text evidence="3">Belongs to the peptidase M17 family.</text>
</comment>
<dbReference type="Pfam" id="PF00883">
    <property type="entry name" value="Peptidase_M17"/>
    <property type="match status" value="1"/>
</dbReference>
<dbReference type="SUPFAM" id="SSF53187">
    <property type="entry name" value="Zn-dependent exopeptidases"/>
    <property type="match status" value="1"/>
</dbReference>
<evidence type="ECO:0000256" key="5">
    <source>
        <dbReference type="ARBA" id="ARBA00022670"/>
    </source>
</evidence>
<evidence type="ECO:0000256" key="1">
    <source>
        <dbReference type="ARBA" id="ARBA00000135"/>
    </source>
</evidence>
<accession>A0A7S1FKH9</accession>
<evidence type="ECO:0000259" key="8">
    <source>
        <dbReference type="PROSITE" id="PS00631"/>
    </source>
</evidence>
<evidence type="ECO:0000256" key="6">
    <source>
        <dbReference type="ARBA" id="ARBA00022801"/>
    </source>
</evidence>
<dbReference type="SUPFAM" id="SSF52949">
    <property type="entry name" value="Macro domain-like"/>
    <property type="match status" value="1"/>
</dbReference>
<dbReference type="Gene3D" id="3.40.630.10">
    <property type="entry name" value="Zn peptidases"/>
    <property type="match status" value="1"/>
</dbReference>
<dbReference type="InterPro" id="IPR023042">
    <property type="entry name" value="Peptidase_M17_leu_NH2_pept"/>
</dbReference>
<dbReference type="PANTHER" id="PTHR11963">
    <property type="entry name" value="LEUCINE AMINOPEPTIDASE-RELATED"/>
    <property type="match status" value="1"/>
</dbReference>
<dbReference type="GO" id="GO:0005737">
    <property type="term" value="C:cytoplasm"/>
    <property type="evidence" value="ECO:0007669"/>
    <property type="project" value="InterPro"/>
</dbReference>
<feature type="region of interest" description="Disordered" evidence="7">
    <location>
        <begin position="169"/>
        <end position="188"/>
    </location>
</feature>
<dbReference type="PROSITE" id="PS00631">
    <property type="entry name" value="CYTOSOL_AP"/>
    <property type="match status" value="1"/>
</dbReference>
<dbReference type="PANTHER" id="PTHR11963:SF23">
    <property type="entry name" value="CYTOSOL AMINOPEPTIDASE"/>
    <property type="match status" value="1"/>
</dbReference>